<dbReference type="SUPFAM" id="SSF81593">
    <property type="entry name" value="Nucleotidyltransferase substrate binding subunit/domain"/>
    <property type="match status" value="1"/>
</dbReference>
<dbReference type="PATRIC" id="fig|1632867.3.peg.4696"/>
<reference evidence="2" key="1">
    <citation type="submission" date="2015-03" db="EMBL/GenBank/DDBJ databases">
        <title>Draft genome sequence of a novel methanotroph (Sn10-6) isolated from flooded ricefield rhizosphere in India.</title>
        <authorList>
            <person name="Pandit P.S."/>
            <person name="Pore S.D."/>
            <person name="Arora P."/>
            <person name="Kapse N.G."/>
            <person name="Dhakephalkar P.K."/>
            <person name="Rahalkar M.C."/>
        </authorList>
    </citation>
    <scope>NUCLEOTIDE SEQUENCE [LARGE SCALE GENOMIC DNA]</scope>
    <source>
        <strain evidence="2">Sn10-6</strain>
    </source>
</reference>
<dbReference type="InterPro" id="IPR010235">
    <property type="entry name" value="HepT"/>
</dbReference>
<dbReference type="OrthoDB" id="9810452at2"/>
<dbReference type="AlphaFoldDB" id="A0A0F3IKC7"/>
<comment type="caution">
    <text evidence="1">The sequence shown here is derived from an EMBL/GenBank/DDBJ whole genome shotgun (WGS) entry which is preliminary data.</text>
</comment>
<proteinExistence type="predicted"/>
<dbReference type="GO" id="GO:0016740">
    <property type="term" value="F:transferase activity"/>
    <property type="evidence" value="ECO:0007669"/>
    <property type="project" value="UniProtKB-KW"/>
</dbReference>
<dbReference type="Gene3D" id="1.20.120.330">
    <property type="entry name" value="Nucleotidyltransferases domain 2"/>
    <property type="match status" value="1"/>
</dbReference>
<evidence type="ECO:0000313" key="2">
    <source>
        <dbReference type="Proteomes" id="UP000033684"/>
    </source>
</evidence>
<keyword evidence="1" id="KW-0808">Transferase</keyword>
<keyword evidence="2" id="KW-1185">Reference proteome</keyword>
<evidence type="ECO:0000313" key="1">
    <source>
        <dbReference type="EMBL" id="KJV07180.1"/>
    </source>
</evidence>
<accession>A0A0F3IKC7</accession>
<dbReference type="RefSeq" id="WP_045778601.1">
    <property type="nucleotide sequence ID" value="NZ_LAJX01000055.1"/>
</dbReference>
<dbReference type="Pfam" id="PF08780">
    <property type="entry name" value="NTase_sub_bind"/>
    <property type="match status" value="1"/>
</dbReference>
<dbReference type="Proteomes" id="UP000033684">
    <property type="component" value="Unassembled WGS sequence"/>
</dbReference>
<protein>
    <submittedName>
        <fullName evidence="1">Nucleotidyltransferase</fullName>
    </submittedName>
</protein>
<name>A0A0F3IKC7_9GAMM</name>
<dbReference type="EMBL" id="LAJX01000055">
    <property type="protein sequence ID" value="KJV07180.1"/>
    <property type="molecule type" value="Genomic_DNA"/>
</dbReference>
<gene>
    <name evidence="1" type="ORF">VZ94_06385</name>
</gene>
<organism evidence="1 2">
    <name type="scientific">Methylocucumis oryzae</name>
    <dbReference type="NCBI Taxonomy" id="1632867"/>
    <lineage>
        <taxon>Bacteria</taxon>
        <taxon>Pseudomonadati</taxon>
        <taxon>Pseudomonadota</taxon>
        <taxon>Gammaproteobacteria</taxon>
        <taxon>Methylococcales</taxon>
        <taxon>Methylococcaceae</taxon>
        <taxon>Methylocucumis</taxon>
    </lineage>
</organism>
<reference evidence="1 2" key="2">
    <citation type="journal article" date="2016" name="Microb. Ecol.">
        <title>Genome Characteristics of a Novel Type I Methanotroph (Sn10-6) Isolated from a Flooded Indian Rice Field.</title>
        <authorList>
            <person name="Rahalkar M.C."/>
            <person name="Pandit P.S."/>
            <person name="Dhakephalkar P.K."/>
            <person name="Pore S."/>
            <person name="Arora P."/>
            <person name="Kapse N."/>
        </authorList>
    </citation>
    <scope>NUCLEOTIDE SEQUENCE [LARGE SCALE GENOMIC DNA]</scope>
    <source>
        <strain evidence="1 2">Sn10-6</strain>
    </source>
</reference>
<sequence length="143" mass="16505">MQTSIDYSKFKKSLRQLELQFANYQNSAHRKDLSELDKEAIAESVIQRFETCYDCVWKHLKRYLIEILGLPEVPNSPKPIFRIAAENLLLQVATEQWLSYADARIQTAHDYDGEKAKIALALMTDFIADATQLYQTLTGESWS</sequence>